<proteinExistence type="predicted"/>
<dbReference type="EMBL" id="JACGWJ010000017">
    <property type="protein sequence ID" value="KAL0355403.1"/>
    <property type="molecule type" value="Genomic_DNA"/>
</dbReference>
<dbReference type="InterPro" id="IPR036093">
    <property type="entry name" value="NAC_dom_sf"/>
</dbReference>
<keyword evidence="2" id="KW-0238">DNA-binding</keyword>
<organism evidence="6">
    <name type="scientific">Sesamum radiatum</name>
    <name type="common">Black benniseed</name>
    <dbReference type="NCBI Taxonomy" id="300843"/>
    <lineage>
        <taxon>Eukaryota</taxon>
        <taxon>Viridiplantae</taxon>
        <taxon>Streptophyta</taxon>
        <taxon>Embryophyta</taxon>
        <taxon>Tracheophyta</taxon>
        <taxon>Spermatophyta</taxon>
        <taxon>Magnoliopsida</taxon>
        <taxon>eudicotyledons</taxon>
        <taxon>Gunneridae</taxon>
        <taxon>Pentapetalae</taxon>
        <taxon>asterids</taxon>
        <taxon>lamiids</taxon>
        <taxon>Lamiales</taxon>
        <taxon>Pedaliaceae</taxon>
        <taxon>Sesamum</taxon>
    </lineage>
</organism>
<comment type="caution">
    <text evidence="6">The sequence shown here is derived from an EMBL/GenBank/DDBJ whole genome shotgun (WGS) entry which is preliminary data.</text>
</comment>
<dbReference type="PROSITE" id="PS51005">
    <property type="entry name" value="NAC"/>
    <property type="match status" value="1"/>
</dbReference>
<dbReference type="SUPFAM" id="SSF101941">
    <property type="entry name" value="NAC domain"/>
    <property type="match status" value="2"/>
</dbReference>
<dbReference type="GO" id="GO:0006355">
    <property type="term" value="P:regulation of DNA-templated transcription"/>
    <property type="evidence" value="ECO:0007669"/>
    <property type="project" value="InterPro"/>
</dbReference>
<dbReference type="GO" id="GO:0003677">
    <property type="term" value="F:DNA binding"/>
    <property type="evidence" value="ECO:0007669"/>
    <property type="project" value="UniProtKB-KW"/>
</dbReference>
<evidence type="ECO:0000256" key="1">
    <source>
        <dbReference type="ARBA" id="ARBA00023015"/>
    </source>
</evidence>
<dbReference type="AlphaFoldDB" id="A0AAW2PK62"/>
<evidence type="ECO:0000256" key="3">
    <source>
        <dbReference type="ARBA" id="ARBA00023163"/>
    </source>
</evidence>
<evidence type="ECO:0000256" key="2">
    <source>
        <dbReference type="ARBA" id="ARBA00023125"/>
    </source>
</evidence>
<evidence type="ECO:0000313" key="6">
    <source>
        <dbReference type="EMBL" id="KAL0355403.1"/>
    </source>
</evidence>
<dbReference type="PANTHER" id="PTHR31719:SF123">
    <property type="entry name" value="NAC DOMAIN-CONTAINING PROTEIN"/>
    <property type="match status" value="1"/>
</dbReference>
<dbReference type="InterPro" id="IPR003441">
    <property type="entry name" value="NAC-dom"/>
</dbReference>
<evidence type="ECO:0000256" key="4">
    <source>
        <dbReference type="ARBA" id="ARBA00023242"/>
    </source>
</evidence>
<keyword evidence="4" id="KW-0539">Nucleus</keyword>
<keyword evidence="1" id="KW-0805">Transcription regulation</keyword>
<protein>
    <submittedName>
        <fullName evidence="6">NAC domain-containing protein JA2</fullName>
    </submittedName>
</protein>
<dbReference type="PANTHER" id="PTHR31719">
    <property type="entry name" value="NAC TRANSCRIPTION FACTOR 56"/>
    <property type="match status" value="1"/>
</dbReference>
<evidence type="ECO:0000259" key="5">
    <source>
        <dbReference type="PROSITE" id="PS51005"/>
    </source>
</evidence>
<reference evidence="6" key="1">
    <citation type="submission" date="2020-06" db="EMBL/GenBank/DDBJ databases">
        <authorList>
            <person name="Li T."/>
            <person name="Hu X."/>
            <person name="Zhang T."/>
            <person name="Song X."/>
            <person name="Zhang H."/>
            <person name="Dai N."/>
            <person name="Sheng W."/>
            <person name="Hou X."/>
            <person name="Wei L."/>
        </authorList>
    </citation>
    <scope>NUCLEOTIDE SEQUENCE</scope>
    <source>
        <strain evidence="6">G02</strain>
        <tissue evidence="6">Leaf</tissue>
    </source>
</reference>
<dbReference type="GO" id="GO:0048731">
    <property type="term" value="P:system development"/>
    <property type="evidence" value="ECO:0007669"/>
    <property type="project" value="TreeGrafter"/>
</dbReference>
<feature type="domain" description="NAC" evidence="5">
    <location>
        <begin position="11"/>
        <end position="203"/>
    </location>
</feature>
<keyword evidence="3" id="KW-0804">Transcription</keyword>
<dbReference type="Gene3D" id="2.170.150.80">
    <property type="entry name" value="NAC domain"/>
    <property type="match status" value="1"/>
</dbReference>
<sequence length="212" mass="25063">MPIGDGILQELPVGWRFAPTDEELIASYLTNKVFVGSLPARVIEEIDADEFYNKRPQDLGRDFVVSKMCNEGSEFLVSKEHLVEVVQMCKNEEIYWDLMENLSGKRQWYFFINGDEYFHGKTEKDRCVGDGIGYWKSIGKENPIHDAKGNVFAFKILYTYFSANPKHKRTHWRMEEFRLLKRSTTNEEDFHMEEWVVARITRGEDYNESRFY</sequence>
<reference evidence="6" key="2">
    <citation type="journal article" date="2024" name="Plant">
        <title>Genomic evolution and insights into agronomic trait innovations of Sesamum species.</title>
        <authorList>
            <person name="Miao H."/>
            <person name="Wang L."/>
            <person name="Qu L."/>
            <person name="Liu H."/>
            <person name="Sun Y."/>
            <person name="Le M."/>
            <person name="Wang Q."/>
            <person name="Wei S."/>
            <person name="Zheng Y."/>
            <person name="Lin W."/>
            <person name="Duan Y."/>
            <person name="Cao H."/>
            <person name="Xiong S."/>
            <person name="Wang X."/>
            <person name="Wei L."/>
            <person name="Li C."/>
            <person name="Ma Q."/>
            <person name="Ju M."/>
            <person name="Zhao R."/>
            <person name="Li G."/>
            <person name="Mu C."/>
            <person name="Tian Q."/>
            <person name="Mei H."/>
            <person name="Zhang T."/>
            <person name="Gao T."/>
            <person name="Zhang H."/>
        </authorList>
    </citation>
    <scope>NUCLEOTIDE SEQUENCE</scope>
    <source>
        <strain evidence="6">G02</strain>
    </source>
</reference>
<accession>A0AAW2PK62</accession>
<gene>
    <name evidence="6" type="ORF">Sradi_3987200</name>
</gene>
<name>A0AAW2PK62_SESRA</name>
<dbReference type="Pfam" id="PF02365">
    <property type="entry name" value="NAM"/>
    <property type="match status" value="2"/>
</dbReference>